<sequence length="82" mass="8450">MQSSVLWVQDLWASHQRLPGARAISAGGAVQVICVCLSGLRLVARALLPITGSISVCDGGCGGCSSGFGWKERNLVGGSTEF</sequence>
<protein>
    <submittedName>
        <fullName evidence="2">Uncharacterized protein</fullName>
    </submittedName>
</protein>
<reference evidence="2" key="1">
    <citation type="submission" date="2022-11" db="UniProtKB">
        <authorList>
            <consortium name="WormBaseParasite"/>
        </authorList>
    </citation>
    <scope>IDENTIFICATION</scope>
</reference>
<dbReference type="AlphaFoldDB" id="A0A915KXE1"/>
<proteinExistence type="predicted"/>
<organism evidence="1 2">
    <name type="scientific">Romanomermis culicivorax</name>
    <name type="common">Nematode worm</name>
    <dbReference type="NCBI Taxonomy" id="13658"/>
    <lineage>
        <taxon>Eukaryota</taxon>
        <taxon>Metazoa</taxon>
        <taxon>Ecdysozoa</taxon>
        <taxon>Nematoda</taxon>
        <taxon>Enoplea</taxon>
        <taxon>Dorylaimia</taxon>
        <taxon>Mermithida</taxon>
        <taxon>Mermithoidea</taxon>
        <taxon>Mermithidae</taxon>
        <taxon>Romanomermis</taxon>
    </lineage>
</organism>
<keyword evidence="1" id="KW-1185">Reference proteome</keyword>
<dbReference type="WBParaSite" id="nRc.2.0.1.t43139-RA">
    <property type="protein sequence ID" value="nRc.2.0.1.t43139-RA"/>
    <property type="gene ID" value="nRc.2.0.1.g43139"/>
</dbReference>
<evidence type="ECO:0000313" key="1">
    <source>
        <dbReference type="Proteomes" id="UP000887565"/>
    </source>
</evidence>
<name>A0A915KXE1_ROMCU</name>
<evidence type="ECO:0000313" key="2">
    <source>
        <dbReference type="WBParaSite" id="nRc.2.0.1.t43139-RA"/>
    </source>
</evidence>
<dbReference type="Proteomes" id="UP000887565">
    <property type="component" value="Unplaced"/>
</dbReference>
<accession>A0A915KXE1</accession>